<evidence type="ECO:0000256" key="4">
    <source>
        <dbReference type="ARBA" id="ARBA00022989"/>
    </source>
</evidence>
<reference evidence="7" key="1">
    <citation type="submission" date="2022-03" db="EMBL/GenBank/DDBJ databases">
        <title>Draft genome sequence of Aduncisulcus paluster, a free-living microaerophilic Fornicata.</title>
        <authorList>
            <person name="Yuyama I."/>
            <person name="Kume K."/>
            <person name="Tamura T."/>
            <person name="Inagaki Y."/>
            <person name="Hashimoto T."/>
        </authorList>
    </citation>
    <scope>NUCLEOTIDE SEQUENCE</scope>
    <source>
        <strain evidence="7">NY0171</strain>
    </source>
</reference>
<keyword evidence="4 6" id="KW-1133">Transmembrane helix</keyword>
<dbReference type="EMBL" id="BQXS01000438">
    <property type="protein sequence ID" value="GKT28688.1"/>
    <property type="molecule type" value="Genomic_DNA"/>
</dbReference>
<evidence type="ECO:0000256" key="2">
    <source>
        <dbReference type="ARBA" id="ARBA00022475"/>
    </source>
</evidence>
<gene>
    <name evidence="7" type="ORF">ADUPG1_000811</name>
</gene>
<dbReference type="InterPro" id="IPR050189">
    <property type="entry name" value="MFS_Efflux_Transporters"/>
</dbReference>
<dbReference type="PANTHER" id="PTHR43124:SF5">
    <property type="entry name" value="PURINE RIBONUCLEOSIDE EFFLUX PUMP NEPI"/>
    <property type="match status" value="1"/>
</dbReference>
<evidence type="ECO:0000313" key="7">
    <source>
        <dbReference type="EMBL" id="GKT28688.1"/>
    </source>
</evidence>
<organism evidence="7 8">
    <name type="scientific">Aduncisulcus paluster</name>
    <dbReference type="NCBI Taxonomy" id="2918883"/>
    <lineage>
        <taxon>Eukaryota</taxon>
        <taxon>Metamonada</taxon>
        <taxon>Carpediemonas-like organisms</taxon>
        <taxon>Aduncisulcus</taxon>
    </lineage>
</organism>
<evidence type="ECO:0000256" key="5">
    <source>
        <dbReference type="ARBA" id="ARBA00023136"/>
    </source>
</evidence>
<feature type="transmembrane region" description="Helical" evidence="6">
    <location>
        <begin position="12"/>
        <end position="36"/>
    </location>
</feature>
<evidence type="ECO:0000256" key="6">
    <source>
        <dbReference type="SAM" id="Phobius"/>
    </source>
</evidence>
<accession>A0ABQ5K8G7</accession>
<keyword evidence="2" id="KW-1003">Cell membrane</keyword>
<feature type="transmembrane region" description="Helical" evidence="6">
    <location>
        <begin position="56"/>
        <end position="74"/>
    </location>
</feature>
<comment type="caution">
    <text evidence="7">The sequence shown here is derived from an EMBL/GenBank/DDBJ whole genome shotgun (WGS) entry which is preliminary data.</text>
</comment>
<dbReference type="SUPFAM" id="SSF103473">
    <property type="entry name" value="MFS general substrate transporter"/>
    <property type="match status" value="1"/>
</dbReference>
<evidence type="ECO:0000256" key="1">
    <source>
        <dbReference type="ARBA" id="ARBA00004651"/>
    </source>
</evidence>
<name>A0ABQ5K8G7_9EUKA</name>
<dbReference type="Proteomes" id="UP001057375">
    <property type="component" value="Unassembled WGS sequence"/>
</dbReference>
<keyword evidence="8" id="KW-1185">Reference proteome</keyword>
<dbReference type="PANTHER" id="PTHR43124">
    <property type="entry name" value="PURINE EFFLUX PUMP PBUE"/>
    <property type="match status" value="1"/>
</dbReference>
<keyword evidence="3 6" id="KW-0812">Transmembrane</keyword>
<sequence>MTSQSTIFQDRPANWSAVFSLFVGVTSLVAAEFIPISLLTPIAQDLAITEGMAGQTVTVVGIFAVLTSLLLAPLTKGINRRHILLTFPHYLWFQILWWQQQRPIPFF</sequence>
<comment type="subcellular location">
    <subcellularLocation>
        <location evidence="1">Cell membrane</location>
        <topology evidence="1">Multi-pass membrane protein</topology>
    </subcellularLocation>
</comment>
<evidence type="ECO:0000256" key="3">
    <source>
        <dbReference type="ARBA" id="ARBA00022692"/>
    </source>
</evidence>
<keyword evidence="5 6" id="KW-0472">Membrane</keyword>
<evidence type="ECO:0000313" key="8">
    <source>
        <dbReference type="Proteomes" id="UP001057375"/>
    </source>
</evidence>
<dbReference type="InterPro" id="IPR036259">
    <property type="entry name" value="MFS_trans_sf"/>
</dbReference>
<protein>
    <submittedName>
        <fullName evidence="7">MFS transporter</fullName>
    </submittedName>
</protein>
<proteinExistence type="predicted"/>